<protein>
    <submittedName>
        <fullName evidence="5">Putative peptidase</fullName>
    </submittedName>
</protein>
<keyword evidence="3" id="KW-0378">Hydrolase</keyword>
<dbReference type="AlphaFoldDB" id="A0A6H1ZF37"/>
<evidence type="ECO:0000313" key="6">
    <source>
        <dbReference type="EMBL" id="QJH99307.1"/>
    </source>
</evidence>
<evidence type="ECO:0000313" key="5">
    <source>
        <dbReference type="EMBL" id="QJA45875.1"/>
    </source>
</evidence>
<dbReference type="InterPro" id="IPR054613">
    <property type="entry name" value="Peptidase_S78_dom"/>
</dbReference>
<dbReference type="GO" id="GO:0008233">
    <property type="term" value="F:peptidase activity"/>
    <property type="evidence" value="ECO:0007669"/>
    <property type="project" value="UniProtKB-KW"/>
</dbReference>
<feature type="domain" description="Prohead serine protease" evidence="4">
    <location>
        <begin position="201"/>
        <end position="260"/>
    </location>
</feature>
<organism evidence="5">
    <name type="scientific">viral metagenome</name>
    <dbReference type="NCBI Taxonomy" id="1070528"/>
    <lineage>
        <taxon>unclassified sequences</taxon>
        <taxon>metagenomes</taxon>
        <taxon>organismal metagenomes</taxon>
    </lineage>
</organism>
<keyword evidence="1" id="KW-1188">Viral release from host cell</keyword>
<evidence type="ECO:0000256" key="2">
    <source>
        <dbReference type="ARBA" id="ARBA00022670"/>
    </source>
</evidence>
<dbReference type="GO" id="GO:0006508">
    <property type="term" value="P:proteolysis"/>
    <property type="evidence" value="ECO:0007669"/>
    <property type="project" value="UniProtKB-KW"/>
</dbReference>
<reference evidence="5" key="1">
    <citation type="submission" date="2020-03" db="EMBL/GenBank/DDBJ databases">
        <title>The deep terrestrial virosphere.</title>
        <authorList>
            <person name="Holmfeldt K."/>
            <person name="Nilsson E."/>
            <person name="Simone D."/>
            <person name="Lopez-Fernandez M."/>
            <person name="Wu X."/>
            <person name="de Brujin I."/>
            <person name="Lundin D."/>
            <person name="Andersson A."/>
            <person name="Bertilsson S."/>
            <person name="Dopson M."/>
        </authorList>
    </citation>
    <scope>NUCLEOTIDE SEQUENCE</scope>
    <source>
        <strain evidence="5">TM448A00285</strain>
        <strain evidence="6">TM448B01549</strain>
    </source>
</reference>
<sequence length="354" mass="40074">MPDVGRRATGNHTQSVIFVKKAGWTEASSRKWCKEHDHFTDGLDENETQYRWRQYDPEPDKFRYRNKVIEERDGEPSIILVLGYEKGKDGGGTMEYKILPQFVKELDIPSRTVTGIFAVHGNIDEGGDISVNGSFGKQLNDGSRQRQRFLWAHNSYNPPVASIKGICEVEKADLPEAVLKWAPEATGGVLVTRKYYDGVELADWVFKGIQEGDVTEMSYGYDPVVYEIVDDDERPKLRRILREIKLFDISDVNWGMNPATAGVKGLPVPGMTFMQHSAMVEATLEEFMARVMDRKTFREQEGRTLSDLQRERLAKMATEIGTILGETQPRAEQGAVLGEISKFMRFEAQLRGVG</sequence>
<proteinExistence type="predicted"/>
<dbReference type="EMBL" id="MT144781">
    <property type="protein sequence ID" value="QJH99307.1"/>
    <property type="molecule type" value="Genomic_DNA"/>
</dbReference>
<evidence type="ECO:0000259" key="4">
    <source>
        <dbReference type="Pfam" id="PF04586"/>
    </source>
</evidence>
<evidence type="ECO:0000256" key="3">
    <source>
        <dbReference type="ARBA" id="ARBA00022801"/>
    </source>
</evidence>
<dbReference type="EMBL" id="MT143998">
    <property type="protein sequence ID" value="QJA45875.1"/>
    <property type="molecule type" value="Genomic_DNA"/>
</dbReference>
<keyword evidence="2" id="KW-0645">Protease</keyword>
<name>A0A6H1ZF37_9ZZZZ</name>
<accession>A0A6H1ZF37</accession>
<gene>
    <name evidence="5" type="ORF">TM448A00285_0053</name>
    <name evidence="6" type="ORF">TM448B01549_0008</name>
</gene>
<dbReference type="Pfam" id="PF04586">
    <property type="entry name" value="Peptidase_S78"/>
    <property type="match status" value="1"/>
</dbReference>
<evidence type="ECO:0000256" key="1">
    <source>
        <dbReference type="ARBA" id="ARBA00022612"/>
    </source>
</evidence>